<proteinExistence type="predicted"/>
<reference evidence="1" key="1">
    <citation type="journal article" date="2014" name="Front. Microbiol.">
        <title>High frequency of phylogenetically diverse reductive dehalogenase-homologous genes in deep subseafloor sedimentary metagenomes.</title>
        <authorList>
            <person name="Kawai M."/>
            <person name="Futagami T."/>
            <person name="Toyoda A."/>
            <person name="Takaki Y."/>
            <person name="Nishi S."/>
            <person name="Hori S."/>
            <person name="Arai W."/>
            <person name="Tsubouchi T."/>
            <person name="Morono Y."/>
            <person name="Uchiyama I."/>
            <person name="Ito T."/>
            <person name="Fujiyama A."/>
            <person name="Inagaki F."/>
            <person name="Takami H."/>
        </authorList>
    </citation>
    <scope>NUCLEOTIDE SEQUENCE</scope>
    <source>
        <strain evidence="1">Expedition CK06-06</strain>
    </source>
</reference>
<sequence>MTSVNPQKPETFVNKKRAIWIYLKNRLRYPLLKN</sequence>
<feature type="non-terminal residue" evidence="1">
    <location>
        <position position="34"/>
    </location>
</feature>
<name>X1C5S7_9ZZZZ</name>
<gene>
    <name evidence="1" type="ORF">S01H4_28839</name>
</gene>
<dbReference type="AlphaFoldDB" id="X1C5S7"/>
<organism evidence="1">
    <name type="scientific">marine sediment metagenome</name>
    <dbReference type="NCBI Taxonomy" id="412755"/>
    <lineage>
        <taxon>unclassified sequences</taxon>
        <taxon>metagenomes</taxon>
        <taxon>ecological metagenomes</taxon>
    </lineage>
</organism>
<dbReference type="EMBL" id="BART01014468">
    <property type="protein sequence ID" value="GAG88677.1"/>
    <property type="molecule type" value="Genomic_DNA"/>
</dbReference>
<comment type="caution">
    <text evidence="1">The sequence shown here is derived from an EMBL/GenBank/DDBJ whole genome shotgun (WGS) entry which is preliminary data.</text>
</comment>
<protein>
    <submittedName>
        <fullName evidence="1">Uncharacterized protein</fullName>
    </submittedName>
</protein>
<evidence type="ECO:0000313" key="1">
    <source>
        <dbReference type="EMBL" id="GAG88677.1"/>
    </source>
</evidence>
<accession>X1C5S7</accession>